<evidence type="ECO:0000313" key="2">
    <source>
        <dbReference type="Proteomes" id="UP001558613"/>
    </source>
</evidence>
<name>A0ABR3M067_9TELE</name>
<accession>A0ABR3M067</accession>
<dbReference type="Proteomes" id="UP001558613">
    <property type="component" value="Unassembled WGS sequence"/>
</dbReference>
<evidence type="ECO:0000313" key="1">
    <source>
        <dbReference type="EMBL" id="KAL1257277.1"/>
    </source>
</evidence>
<sequence length="90" mass="10462">MFTFMYIVQKDTPMKITPNTERETDPIAPHRTLLQKLIAPRSCCSRTSTRFYTSGGSVRPHVSRHTITVINVHRRKSFIKTEEKEQSKRG</sequence>
<reference evidence="1 2" key="1">
    <citation type="submission" date="2023-09" db="EMBL/GenBank/DDBJ databases">
        <authorList>
            <person name="Wang M."/>
        </authorList>
    </citation>
    <scope>NUCLEOTIDE SEQUENCE [LARGE SCALE GENOMIC DNA]</scope>
    <source>
        <strain evidence="1">GT-2023</strain>
        <tissue evidence="1">Liver</tissue>
    </source>
</reference>
<dbReference type="EMBL" id="JAYMGO010000018">
    <property type="protein sequence ID" value="KAL1257277.1"/>
    <property type="molecule type" value="Genomic_DNA"/>
</dbReference>
<protein>
    <submittedName>
        <fullName evidence="1">Uncharacterized protein</fullName>
    </submittedName>
</protein>
<proteinExistence type="predicted"/>
<comment type="caution">
    <text evidence="1">The sequence shown here is derived from an EMBL/GenBank/DDBJ whole genome shotgun (WGS) entry which is preliminary data.</text>
</comment>
<organism evidence="1 2">
    <name type="scientific">Cirrhinus molitorella</name>
    <name type="common">mud carp</name>
    <dbReference type="NCBI Taxonomy" id="172907"/>
    <lineage>
        <taxon>Eukaryota</taxon>
        <taxon>Metazoa</taxon>
        <taxon>Chordata</taxon>
        <taxon>Craniata</taxon>
        <taxon>Vertebrata</taxon>
        <taxon>Euteleostomi</taxon>
        <taxon>Actinopterygii</taxon>
        <taxon>Neopterygii</taxon>
        <taxon>Teleostei</taxon>
        <taxon>Ostariophysi</taxon>
        <taxon>Cypriniformes</taxon>
        <taxon>Cyprinidae</taxon>
        <taxon>Labeoninae</taxon>
        <taxon>Labeonini</taxon>
        <taxon>Cirrhinus</taxon>
    </lineage>
</organism>
<gene>
    <name evidence="1" type="ORF">QQF64_012822</name>
</gene>
<keyword evidence="2" id="KW-1185">Reference proteome</keyword>